<dbReference type="GO" id="GO:0005829">
    <property type="term" value="C:cytosol"/>
    <property type="evidence" value="ECO:0007669"/>
    <property type="project" value="TreeGrafter"/>
</dbReference>
<evidence type="ECO:0000256" key="3">
    <source>
        <dbReference type="ARBA" id="ARBA00023125"/>
    </source>
</evidence>
<proteinExistence type="predicted"/>
<dbReference type="PANTHER" id="PTHR48111:SF40">
    <property type="entry name" value="PHOSPHATE REGULON TRANSCRIPTIONAL REGULATORY PROTEIN PHOB"/>
    <property type="match status" value="1"/>
</dbReference>
<dbReference type="PANTHER" id="PTHR48111">
    <property type="entry name" value="REGULATOR OF RPOS"/>
    <property type="match status" value="1"/>
</dbReference>
<dbReference type="PROSITE" id="PS50110">
    <property type="entry name" value="RESPONSE_REGULATORY"/>
    <property type="match status" value="1"/>
</dbReference>
<dbReference type="Gene3D" id="3.40.50.2300">
    <property type="match status" value="1"/>
</dbReference>
<evidence type="ECO:0000259" key="5">
    <source>
        <dbReference type="PROSITE" id="PS50110"/>
    </source>
</evidence>
<name>A0A9X2JED3_9SPHI</name>
<keyword evidence="1 4" id="KW-0597">Phosphoprotein</keyword>
<dbReference type="SMART" id="SM00448">
    <property type="entry name" value="REC"/>
    <property type="match status" value="1"/>
</dbReference>
<evidence type="ECO:0000256" key="4">
    <source>
        <dbReference type="PROSITE-ProRule" id="PRU00169"/>
    </source>
</evidence>
<dbReference type="EMBL" id="JAMWYS010000058">
    <property type="protein sequence ID" value="MCO4294624.1"/>
    <property type="molecule type" value="Genomic_DNA"/>
</dbReference>
<keyword evidence="2" id="KW-0902">Two-component regulatory system</keyword>
<dbReference type="AlphaFoldDB" id="A0A9X2JED3"/>
<feature type="modified residue" description="4-aspartylphosphate" evidence="4">
    <location>
        <position position="53"/>
    </location>
</feature>
<evidence type="ECO:0000313" key="6">
    <source>
        <dbReference type="EMBL" id="MCO4294624.1"/>
    </source>
</evidence>
<dbReference type="GO" id="GO:0000156">
    <property type="term" value="F:phosphorelay response regulator activity"/>
    <property type="evidence" value="ECO:0007669"/>
    <property type="project" value="TreeGrafter"/>
</dbReference>
<dbReference type="GO" id="GO:0000976">
    <property type="term" value="F:transcription cis-regulatory region binding"/>
    <property type="evidence" value="ECO:0007669"/>
    <property type="project" value="TreeGrafter"/>
</dbReference>
<keyword evidence="7" id="KW-1185">Reference proteome</keyword>
<dbReference type="GO" id="GO:0032993">
    <property type="term" value="C:protein-DNA complex"/>
    <property type="evidence" value="ECO:0007669"/>
    <property type="project" value="TreeGrafter"/>
</dbReference>
<dbReference type="Pfam" id="PF00072">
    <property type="entry name" value="Response_reg"/>
    <property type="match status" value="1"/>
</dbReference>
<dbReference type="CDD" id="cd17574">
    <property type="entry name" value="REC_OmpR"/>
    <property type="match status" value="1"/>
</dbReference>
<keyword evidence="3" id="KW-0238">DNA-binding</keyword>
<reference evidence="6" key="1">
    <citation type="submission" date="2022-06" db="EMBL/GenBank/DDBJ databases">
        <title>Solitalea sp. MAHUQ-68 isolated from rhizospheric soil.</title>
        <authorList>
            <person name="Huq M.A."/>
        </authorList>
    </citation>
    <scope>NUCLEOTIDE SEQUENCE</scope>
    <source>
        <strain evidence="6">MAHUQ-68</strain>
    </source>
</reference>
<gene>
    <name evidence="6" type="ORF">NF867_17315</name>
</gene>
<dbReference type="SUPFAM" id="SSF52172">
    <property type="entry name" value="CheY-like"/>
    <property type="match status" value="1"/>
</dbReference>
<dbReference type="InterPro" id="IPR039420">
    <property type="entry name" value="WalR-like"/>
</dbReference>
<evidence type="ECO:0000256" key="1">
    <source>
        <dbReference type="ARBA" id="ARBA00022553"/>
    </source>
</evidence>
<evidence type="ECO:0000256" key="2">
    <source>
        <dbReference type="ARBA" id="ARBA00023012"/>
    </source>
</evidence>
<dbReference type="Proteomes" id="UP001155182">
    <property type="component" value="Unassembled WGS sequence"/>
</dbReference>
<dbReference type="GO" id="GO:0006355">
    <property type="term" value="P:regulation of DNA-templated transcription"/>
    <property type="evidence" value="ECO:0007669"/>
    <property type="project" value="TreeGrafter"/>
</dbReference>
<organism evidence="6 7">
    <name type="scientific">Solitalea agri</name>
    <dbReference type="NCBI Taxonomy" id="2953739"/>
    <lineage>
        <taxon>Bacteria</taxon>
        <taxon>Pseudomonadati</taxon>
        <taxon>Bacteroidota</taxon>
        <taxon>Sphingobacteriia</taxon>
        <taxon>Sphingobacteriales</taxon>
        <taxon>Sphingobacteriaceae</taxon>
        <taxon>Solitalea</taxon>
    </lineage>
</organism>
<protein>
    <submittedName>
        <fullName evidence="6">Response regulator transcription factor</fullName>
    </submittedName>
</protein>
<accession>A0A9X2JED3</accession>
<dbReference type="InterPro" id="IPR011006">
    <property type="entry name" value="CheY-like_superfamily"/>
</dbReference>
<dbReference type="RefSeq" id="WP_252589655.1">
    <property type="nucleotide sequence ID" value="NZ_JAMWYS010000058.1"/>
</dbReference>
<evidence type="ECO:0000313" key="7">
    <source>
        <dbReference type="Proteomes" id="UP001155182"/>
    </source>
</evidence>
<feature type="domain" description="Response regulatory" evidence="5">
    <location>
        <begin position="4"/>
        <end position="118"/>
    </location>
</feature>
<comment type="caution">
    <text evidence="6">The sequence shown here is derived from an EMBL/GenBank/DDBJ whole genome shotgun (WGS) entry which is preliminary data.</text>
</comment>
<dbReference type="InterPro" id="IPR001789">
    <property type="entry name" value="Sig_transdc_resp-reg_receiver"/>
</dbReference>
<sequence length="120" mass="13362">MTMTILVAEDETMMLKTIELRLKKDGYTVQTAKDGQEALDKLAETAPDLVITDMMMPYATGMDVIRKSKVLFPYTPVIILSAMGNDNEIAEAIEAGAIDYLVKPFSLTELSIRVKKMIEN</sequence>